<name>A0ABC9Z5P2_9NOCA</name>
<dbReference type="InterPro" id="IPR011761">
    <property type="entry name" value="ATP-grasp"/>
</dbReference>
<evidence type="ECO:0000256" key="12">
    <source>
        <dbReference type="HAMAP-Rule" id="MF_00138"/>
    </source>
</evidence>
<evidence type="ECO:0000256" key="7">
    <source>
        <dbReference type="ARBA" id="ARBA00022755"/>
    </source>
</evidence>
<dbReference type="PROSITE" id="PS50975">
    <property type="entry name" value="ATP_GRASP"/>
    <property type="match status" value="1"/>
</dbReference>
<reference evidence="15 16" key="2">
    <citation type="journal article" date="2016" name="Genome Announc.">
        <title>Draft Genome Sequence of Erythromycin- and Oxytetracycline-Sensitive Nocardia seriolae Strain U-1 (NBRC 110359).</title>
        <authorList>
            <person name="Imajoh M."/>
            <person name="Sukeda M."/>
            <person name="Shimizu M."/>
            <person name="Yamane J."/>
            <person name="Ohnishi K."/>
            <person name="Oshima S."/>
        </authorList>
    </citation>
    <scope>NUCLEOTIDE SEQUENCE [LARGE SCALE GENOMIC DNA]</scope>
    <source>
        <strain evidence="15 16">U-1</strain>
    </source>
</reference>
<keyword evidence="6 13" id="KW-0547">Nucleotide-binding</keyword>
<dbReference type="GO" id="GO:0006189">
    <property type="term" value="P:'de novo' IMP biosynthetic process"/>
    <property type="evidence" value="ECO:0007669"/>
    <property type="project" value="UniProtKB-UniRule"/>
</dbReference>
<keyword evidence="5 12" id="KW-0436">Ligase</keyword>
<evidence type="ECO:0000259" key="14">
    <source>
        <dbReference type="PROSITE" id="PS50975"/>
    </source>
</evidence>
<dbReference type="Pfam" id="PF02843">
    <property type="entry name" value="GARS_C"/>
    <property type="match status" value="1"/>
</dbReference>
<accession>A0ABC9Z5P2</accession>
<dbReference type="Gene3D" id="3.90.600.10">
    <property type="entry name" value="Phosphoribosylglycinamide synthetase, C-terminal domain"/>
    <property type="match status" value="1"/>
</dbReference>
<gene>
    <name evidence="12" type="primary">purD</name>
    <name evidence="15" type="ORF">NSK11_contig00209-0001</name>
</gene>
<dbReference type="SMART" id="SM01209">
    <property type="entry name" value="GARS_A"/>
    <property type="match status" value="1"/>
</dbReference>
<dbReference type="SUPFAM" id="SSF52440">
    <property type="entry name" value="PreATP-grasp domain"/>
    <property type="match status" value="1"/>
</dbReference>
<dbReference type="InterPro" id="IPR016185">
    <property type="entry name" value="PreATP-grasp_dom_sf"/>
</dbReference>
<sequence length="444" mass="45544">MADRPPSSDARPFKLSAVRVLVIGSGAREHALVLALRKDPAVTAVYAAPGNAGIAQHAQVRAVDATSGEEVAALAQELGVDLVVVGPEVPLVLGVADAVRAAGIPTFGPSAEAAKIEGSKAFAKDVMNAAGVRTAHSEIVDHPGELDAALDRFGPTWVVKDDGLAAGKGVVVTADRSVAREHGAELLEQGHPVLLESFLDGPEVSLFCLVDGETVVPLLPAQDHKRVGDGDTGPNTGGMGAYTPLPWLPDETLRAIVDDVVKPVAAEMVRRGVPFSGLLYAGLAVGSAGPAVIEFNCRFGDPETQAVLAMLDSPLSELLYATATGSLDQVAPPRWKDGAAVTVVLAAENYPARPRSGDVITGAESTGTGTESEVLHAGTAQREDGALISAGGRVLAIVGQGANLAEARKNAYDRLAGIKLPGGHFRSDIALAAEEGRITIPAAV</sequence>
<evidence type="ECO:0000313" key="15">
    <source>
        <dbReference type="EMBL" id="GAP33094.1"/>
    </source>
</evidence>
<feature type="domain" description="ATP-grasp" evidence="14">
    <location>
        <begin position="124"/>
        <end position="324"/>
    </location>
</feature>
<comment type="catalytic activity">
    <reaction evidence="12">
        <text>5-phospho-beta-D-ribosylamine + glycine + ATP = N(1)-(5-phospho-beta-D-ribosyl)glycinamide + ADP + phosphate + H(+)</text>
        <dbReference type="Rhea" id="RHEA:17453"/>
        <dbReference type="ChEBI" id="CHEBI:15378"/>
        <dbReference type="ChEBI" id="CHEBI:30616"/>
        <dbReference type="ChEBI" id="CHEBI:43474"/>
        <dbReference type="ChEBI" id="CHEBI:57305"/>
        <dbReference type="ChEBI" id="CHEBI:58681"/>
        <dbReference type="ChEBI" id="CHEBI:143788"/>
        <dbReference type="ChEBI" id="CHEBI:456216"/>
        <dbReference type="EC" id="6.3.4.13"/>
    </reaction>
</comment>
<evidence type="ECO:0000256" key="9">
    <source>
        <dbReference type="ARBA" id="ARBA00038345"/>
    </source>
</evidence>
<keyword evidence="16" id="KW-1185">Reference proteome</keyword>
<dbReference type="PANTHER" id="PTHR43472:SF1">
    <property type="entry name" value="PHOSPHORIBOSYLAMINE--GLYCINE LIGASE, CHLOROPLASTIC"/>
    <property type="match status" value="1"/>
</dbReference>
<comment type="pathway">
    <text evidence="3 12">Purine metabolism; IMP biosynthesis via de novo pathway; N(1)-(5-phospho-D-ribosyl)glycinamide from 5-phospho-alpha-D-ribose 1-diphosphate: step 2/2.</text>
</comment>
<evidence type="ECO:0000313" key="16">
    <source>
        <dbReference type="Proteomes" id="UP000037179"/>
    </source>
</evidence>
<keyword evidence="7 12" id="KW-0658">Purine biosynthesis</keyword>
<evidence type="ECO:0000256" key="4">
    <source>
        <dbReference type="ARBA" id="ARBA00013255"/>
    </source>
</evidence>
<protein>
    <recommendedName>
        <fullName evidence="4 12">Phosphoribosylamine--glycine ligase</fullName>
        <ecNumber evidence="4 12">6.3.4.13</ecNumber>
    </recommendedName>
    <alternativeName>
        <fullName evidence="12">GARS</fullName>
    </alternativeName>
    <alternativeName>
        <fullName evidence="10 12">Glycinamide ribonucleotide synthetase</fullName>
    </alternativeName>
    <alternativeName>
        <fullName evidence="11 12">Phosphoribosylglycinamide synthetase</fullName>
    </alternativeName>
</protein>
<dbReference type="InterPro" id="IPR011054">
    <property type="entry name" value="Rudment_hybrid_motif"/>
</dbReference>
<evidence type="ECO:0000256" key="13">
    <source>
        <dbReference type="PROSITE-ProRule" id="PRU00409"/>
    </source>
</evidence>
<dbReference type="Gene3D" id="3.40.50.20">
    <property type="match status" value="1"/>
</dbReference>
<dbReference type="Pfam" id="PF02844">
    <property type="entry name" value="GARS_N"/>
    <property type="match status" value="1"/>
</dbReference>
<dbReference type="EMBL" id="BBYQ01000209">
    <property type="protein sequence ID" value="GAP33094.1"/>
    <property type="molecule type" value="Genomic_DNA"/>
</dbReference>
<organism evidence="15 16">
    <name type="scientific">Nocardia seriolae</name>
    <dbReference type="NCBI Taxonomy" id="37332"/>
    <lineage>
        <taxon>Bacteria</taxon>
        <taxon>Bacillati</taxon>
        <taxon>Actinomycetota</taxon>
        <taxon>Actinomycetes</taxon>
        <taxon>Mycobacteriales</taxon>
        <taxon>Nocardiaceae</taxon>
        <taxon>Nocardia</taxon>
    </lineage>
</organism>
<dbReference type="PROSITE" id="PS00184">
    <property type="entry name" value="GARS"/>
    <property type="match status" value="1"/>
</dbReference>
<dbReference type="NCBIfam" id="TIGR00877">
    <property type="entry name" value="purD"/>
    <property type="match status" value="1"/>
</dbReference>
<comment type="similarity">
    <text evidence="9 12">Belongs to the GARS family.</text>
</comment>
<dbReference type="EC" id="6.3.4.13" evidence="4 12"/>
<evidence type="ECO:0000256" key="6">
    <source>
        <dbReference type="ARBA" id="ARBA00022741"/>
    </source>
</evidence>
<evidence type="ECO:0000256" key="2">
    <source>
        <dbReference type="ARBA" id="ARBA00001946"/>
    </source>
</evidence>
<proteinExistence type="inferred from homology"/>
<reference evidence="16" key="1">
    <citation type="submission" date="2015-07" db="EMBL/GenBank/DDBJ databases">
        <title>Nocardia seriolae U-1 whole genome shotgun sequence.</title>
        <authorList>
            <person name="Imajoh M."/>
            <person name="Fukumoto Y."/>
            <person name="Sukeda M."/>
            <person name="Yamane J."/>
            <person name="Yamasaki K."/>
            <person name="Shimizu M."/>
            <person name="Ohnishi K."/>
            <person name="Oshima S."/>
        </authorList>
    </citation>
    <scope>NUCLEOTIDE SEQUENCE [LARGE SCALE GENOMIC DNA]</scope>
    <source>
        <strain evidence="16">U-1</strain>
    </source>
</reference>
<dbReference type="InterPro" id="IPR020562">
    <property type="entry name" value="PRibGlycinamide_synth_N"/>
</dbReference>
<dbReference type="PANTHER" id="PTHR43472">
    <property type="entry name" value="PHOSPHORIBOSYLAMINE--GLYCINE LIGASE"/>
    <property type="match status" value="1"/>
</dbReference>
<dbReference type="InterPro" id="IPR020561">
    <property type="entry name" value="PRibGlycinamid_synth_ATP-grasp"/>
</dbReference>
<dbReference type="InterPro" id="IPR020559">
    <property type="entry name" value="PRibGlycinamide_synth_CS"/>
</dbReference>
<dbReference type="SUPFAM" id="SSF51246">
    <property type="entry name" value="Rudiment single hybrid motif"/>
    <property type="match status" value="1"/>
</dbReference>
<dbReference type="InterPro" id="IPR013815">
    <property type="entry name" value="ATP_grasp_subdomain_1"/>
</dbReference>
<dbReference type="SMART" id="SM01210">
    <property type="entry name" value="GARS_C"/>
    <property type="match status" value="1"/>
</dbReference>
<evidence type="ECO:0000256" key="8">
    <source>
        <dbReference type="ARBA" id="ARBA00022840"/>
    </source>
</evidence>
<dbReference type="InterPro" id="IPR000115">
    <property type="entry name" value="PRibGlycinamide_synth"/>
</dbReference>
<keyword evidence="8 13" id="KW-0067">ATP-binding</keyword>
<dbReference type="Gene3D" id="3.30.1490.20">
    <property type="entry name" value="ATP-grasp fold, A domain"/>
    <property type="match status" value="1"/>
</dbReference>
<evidence type="ECO:0000256" key="11">
    <source>
        <dbReference type="ARBA" id="ARBA00042864"/>
    </source>
</evidence>
<evidence type="ECO:0000256" key="10">
    <source>
        <dbReference type="ARBA" id="ARBA00042242"/>
    </source>
</evidence>
<comment type="cofactor">
    <cofactor evidence="2">
        <name>Mg(2+)</name>
        <dbReference type="ChEBI" id="CHEBI:18420"/>
    </cofactor>
</comment>
<evidence type="ECO:0000256" key="5">
    <source>
        <dbReference type="ARBA" id="ARBA00022598"/>
    </source>
</evidence>
<dbReference type="AlphaFoldDB" id="A0ABC9Z5P2"/>
<dbReference type="Pfam" id="PF01071">
    <property type="entry name" value="GARS_A"/>
    <property type="match status" value="1"/>
</dbReference>
<dbReference type="InterPro" id="IPR037123">
    <property type="entry name" value="PRibGlycinamide_synth_C_sf"/>
</dbReference>
<evidence type="ECO:0000256" key="3">
    <source>
        <dbReference type="ARBA" id="ARBA00005174"/>
    </source>
</evidence>
<dbReference type="GO" id="GO:0005524">
    <property type="term" value="F:ATP binding"/>
    <property type="evidence" value="ECO:0007669"/>
    <property type="project" value="UniProtKB-UniRule"/>
</dbReference>
<dbReference type="Proteomes" id="UP000037179">
    <property type="component" value="Unassembled WGS sequence"/>
</dbReference>
<comment type="cofactor">
    <cofactor evidence="1">
        <name>Mn(2+)</name>
        <dbReference type="ChEBI" id="CHEBI:29035"/>
    </cofactor>
</comment>
<comment type="caution">
    <text evidence="15">The sequence shown here is derived from an EMBL/GenBank/DDBJ whole genome shotgun (WGS) entry which is preliminary data.</text>
</comment>
<dbReference type="Gene3D" id="3.30.470.20">
    <property type="entry name" value="ATP-grasp fold, B domain"/>
    <property type="match status" value="1"/>
</dbReference>
<dbReference type="GO" id="GO:0004637">
    <property type="term" value="F:phosphoribosylamine-glycine ligase activity"/>
    <property type="evidence" value="ECO:0007669"/>
    <property type="project" value="UniProtKB-UniRule"/>
</dbReference>
<dbReference type="SUPFAM" id="SSF56059">
    <property type="entry name" value="Glutathione synthetase ATP-binding domain-like"/>
    <property type="match status" value="1"/>
</dbReference>
<dbReference type="HAMAP" id="MF_00138">
    <property type="entry name" value="GARS"/>
    <property type="match status" value="1"/>
</dbReference>
<evidence type="ECO:0000256" key="1">
    <source>
        <dbReference type="ARBA" id="ARBA00001936"/>
    </source>
</evidence>
<dbReference type="InterPro" id="IPR020560">
    <property type="entry name" value="PRibGlycinamide_synth_C-dom"/>
</dbReference>